<dbReference type="AlphaFoldDB" id="A0A919AZR9"/>
<accession>A0A919AZR9</accession>
<evidence type="ECO:0000313" key="2">
    <source>
        <dbReference type="Proteomes" id="UP000630923"/>
    </source>
</evidence>
<reference evidence="1" key="1">
    <citation type="journal article" date="2014" name="Int. J. Syst. Evol. Microbiol.">
        <title>Complete genome sequence of Corynebacterium casei LMG S-19264T (=DSM 44701T), isolated from a smear-ripened cheese.</title>
        <authorList>
            <consortium name="US DOE Joint Genome Institute (JGI-PGF)"/>
            <person name="Walter F."/>
            <person name="Albersmeier A."/>
            <person name="Kalinowski J."/>
            <person name="Ruckert C."/>
        </authorList>
    </citation>
    <scope>NUCLEOTIDE SEQUENCE</scope>
    <source>
        <strain evidence="1">KCTC 42590</strain>
    </source>
</reference>
<dbReference type="EMBL" id="BNCI01000002">
    <property type="protein sequence ID" value="GHF31394.1"/>
    <property type="molecule type" value="Genomic_DNA"/>
</dbReference>
<comment type="caution">
    <text evidence="1">The sequence shown here is derived from an EMBL/GenBank/DDBJ whole genome shotgun (WGS) entry which is preliminary data.</text>
</comment>
<gene>
    <name evidence="1" type="ORF">GCM10017044_28690</name>
</gene>
<reference evidence="1" key="2">
    <citation type="submission" date="2020-09" db="EMBL/GenBank/DDBJ databases">
        <authorList>
            <person name="Sun Q."/>
            <person name="Kim S."/>
        </authorList>
    </citation>
    <scope>NUCLEOTIDE SEQUENCE</scope>
    <source>
        <strain evidence="1">KCTC 42590</strain>
    </source>
</reference>
<protein>
    <submittedName>
        <fullName evidence="1">Uncharacterized protein</fullName>
    </submittedName>
</protein>
<organism evidence="1 2">
    <name type="scientific">Kordiimonas sediminis</name>
    <dbReference type="NCBI Taxonomy" id="1735581"/>
    <lineage>
        <taxon>Bacteria</taxon>
        <taxon>Pseudomonadati</taxon>
        <taxon>Pseudomonadota</taxon>
        <taxon>Alphaproteobacteria</taxon>
        <taxon>Kordiimonadales</taxon>
        <taxon>Kordiimonadaceae</taxon>
        <taxon>Kordiimonas</taxon>
    </lineage>
</organism>
<name>A0A919AZR9_9PROT</name>
<evidence type="ECO:0000313" key="1">
    <source>
        <dbReference type="EMBL" id="GHF31394.1"/>
    </source>
</evidence>
<proteinExistence type="predicted"/>
<sequence>MIVARPVVVKTQSIIALSAAGHKTSLASQTTKPFQHALEGSEDLAKQIKLVAGVGFTVAGSSRSSRCR</sequence>
<dbReference type="Proteomes" id="UP000630923">
    <property type="component" value="Unassembled WGS sequence"/>
</dbReference>
<keyword evidence="2" id="KW-1185">Reference proteome</keyword>